<reference evidence="2 3" key="1">
    <citation type="submission" date="2024-09" db="EMBL/GenBank/DDBJ databases">
        <authorList>
            <person name="Zhang Z.-H."/>
        </authorList>
    </citation>
    <scope>NUCLEOTIDE SEQUENCE [LARGE SCALE GENOMIC DNA]</scope>
    <source>
        <strain evidence="2 3">HHTR114</strain>
    </source>
</reference>
<sequence length="72" mass="8121">MISESGRGFPPTQATYYFYVEDADAAMEQALHNGMEKIMDVADMPYGDRQGGVKDRAGNIWWISQRLSDAPY</sequence>
<name>A0ABW1KYP5_9PROT</name>
<evidence type="ECO:0000313" key="2">
    <source>
        <dbReference type="EMBL" id="MFC6035813.1"/>
    </source>
</evidence>
<dbReference type="RefSeq" id="WP_379878583.1">
    <property type="nucleotide sequence ID" value="NZ_JBHPON010000001.1"/>
</dbReference>
<dbReference type="Pfam" id="PF00903">
    <property type="entry name" value="Glyoxalase"/>
    <property type="match status" value="1"/>
</dbReference>
<evidence type="ECO:0000313" key="3">
    <source>
        <dbReference type="Proteomes" id="UP001596116"/>
    </source>
</evidence>
<dbReference type="Gene3D" id="3.30.720.110">
    <property type="match status" value="1"/>
</dbReference>
<dbReference type="InterPro" id="IPR029068">
    <property type="entry name" value="Glyas_Bleomycin-R_OHBP_Dase"/>
</dbReference>
<dbReference type="EMBL" id="JBHPON010000001">
    <property type="protein sequence ID" value="MFC6035813.1"/>
    <property type="molecule type" value="Genomic_DNA"/>
</dbReference>
<dbReference type="SUPFAM" id="SSF54593">
    <property type="entry name" value="Glyoxalase/Bleomycin resistance protein/Dihydroxybiphenyl dioxygenase"/>
    <property type="match status" value="1"/>
</dbReference>
<keyword evidence="3" id="KW-1185">Reference proteome</keyword>
<organism evidence="2 3">
    <name type="scientific">Hyphococcus aureus</name>
    <dbReference type="NCBI Taxonomy" id="2666033"/>
    <lineage>
        <taxon>Bacteria</taxon>
        <taxon>Pseudomonadati</taxon>
        <taxon>Pseudomonadota</taxon>
        <taxon>Alphaproteobacteria</taxon>
        <taxon>Parvularculales</taxon>
        <taxon>Parvularculaceae</taxon>
        <taxon>Hyphococcus</taxon>
    </lineage>
</organism>
<proteinExistence type="predicted"/>
<evidence type="ECO:0000259" key="1">
    <source>
        <dbReference type="Pfam" id="PF00903"/>
    </source>
</evidence>
<dbReference type="InterPro" id="IPR004360">
    <property type="entry name" value="Glyas_Fos-R_dOase_dom"/>
</dbReference>
<feature type="domain" description="Glyoxalase/fosfomycin resistance/dioxygenase" evidence="1">
    <location>
        <begin position="14"/>
        <end position="63"/>
    </location>
</feature>
<dbReference type="Proteomes" id="UP001596116">
    <property type="component" value="Unassembled WGS sequence"/>
</dbReference>
<accession>A0ABW1KYP5</accession>
<protein>
    <submittedName>
        <fullName evidence="2">VOC family protein</fullName>
    </submittedName>
</protein>
<comment type="caution">
    <text evidence="2">The sequence shown here is derived from an EMBL/GenBank/DDBJ whole genome shotgun (WGS) entry which is preliminary data.</text>
</comment>
<gene>
    <name evidence="2" type="ORF">ACFMB1_09680</name>
</gene>